<protein>
    <recommendedName>
        <fullName evidence="17">CFEM domain-containing protein</fullName>
    </recommendedName>
</protein>
<dbReference type="InterPro" id="IPR051694">
    <property type="entry name" value="Immunoregulatory_rcpt-like"/>
</dbReference>
<dbReference type="Proteomes" id="UP000799777">
    <property type="component" value="Unassembled WGS sequence"/>
</dbReference>
<feature type="binding site" description="axial binding residue" evidence="13">
    <location>
        <position position="15"/>
    </location>
    <ligand>
        <name>heme</name>
        <dbReference type="ChEBI" id="CHEBI:30413"/>
    </ligand>
    <ligandPart>
        <name>Fe</name>
        <dbReference type="ChEBI" id="CHEBI:18248"/>
    </ligandPart>
</feature>
<dbReference type="GO" id="GO:0071944">
    <property type="term" value="C:cell periphery"/>
    <property type="evidence" value="ECO:0007669"/>
    <property type="project" value="UniProtKB-ARBA"/>
</dbReference>
<evidence type="ECO:0000256" key="1">
    <source>
        <dbReference type="ARBA" id="ARBA00004167"/>
    </source>
</evidence>
<feature type="compositionally biased region" description="Polar residues" evidence="15">
    <location>
        <begin position="89"/>
        <end position="104"/>
    </location>
</feature>
<gene>
    <name evidence="18" type="ORF">EK21DRAFT_118066</name>
</gene>
<feature type="compositionally biased region" description="Low complexity" evidence="15">
    <location>
        <begin position="105"/>
        <end position="116"/>
    </location>
</feature>
<evidence type="ECO:0000259" key="17">
    <source>
        <dbReference type="PROSITE" id="PS52012"/>
    </source>
</evidence>
<evidence type="ECO:0000256" key="9">
    <source>
        <dbReference type="ARBA" id="ARBA00022989"/>
    </source>
</evidence>
<keyword evidence="11 13" id="KW-1015">Disulfide bond</keyword>
<evidence type="ECO:0000256" key="3">
    <source>
        <dbReference type="ARBA" id="ARBA00004613"/>
    </source>
</evidence>
<keyword evidence="6" id="KW-0336">GPI-anchor</keyword>
<keyword evidence="6" id="KW-0325">Glycoprotein</keyword>
<name>A0A9P4GWB4_9PLEO</name>
<keyword evidence="13" id="KW-0349">Heme</keyword>
<feature type="coiled-coil region" evidence="14">
    <location>
        <begin position="288"/>
        <end position="328"/>
    </location>
</feature>
<dbReference type="EMBL" id="ML978307">
    <property type="protein sequence ID" value="KAF2024148.1"/>
    <property type="molecule type" value="Genomic_DNA"/>
</dbReference>
<feature type="region of interest" description="Disordered" evidence="15">
    <location>
        <begin position="89"/>
        <end position="123"/>
    </location>
</feature>
<keyword evidence="9 16" id="KW-1133">Transmembrane helix</keyword>
<feature type="domain" description="CFEM" evidence="17">
    <location>
        <begin position="1"/>
        <end position="80"/>
    </location>
</feature>
<evidence type="ECO:0000256" key="15">
    <source>
        <dbReference type="SAM" id="MobiDB-lite"/>
    </source>
</evidence>
<evidence type="ECO:0000256" key="7">
    <source>
        <dbReference type="ARBA" id="ARBA00022692"/>
    </source>
</evidence>
<dbReference type="OrthoDB" id="1193027at2759"/>
<comment type="caution">
    <text evidence="18">The sequence shown here is derived from an EMBL/GenBank/DDBJ whole genome shotgun (WGS) entry which is preliminary data.</text>
</comment>
<keyword evidence="19" id="KW-1185">Reference proteome</keyword>
<comment type="similarity">
    <text evidence="4">Belongs to the RBT5 family.</text>
</comment>
<reference evidence="18" key="1">
    <citation type="journal article" date="2020" name="Stud. Mycol.">
        <title>101 Dothideomycetes genomes: a test case for predicting lifestyles and emergence of pathogens.</title>
        <authorList>
            <person name="Haridas S."/>
            <person name="Albert R."/>
            <person name="Binder M."/>
            <person name="Bloem J."/>
            <person name="Labutti K."/>
            <person name="Salamov A."/>
            <person name="Andreopoulos B."/>
            <person name="Baker S."/>
            <person name="Barry K."/>
            <person name="Bills G."/>
            <person name="Bluhm B."/>
            <person name="Cannon C."/>
            <person name="Castanera R."/>
            <person name="Culley D."/>
            <person name="Daum C."/>
            <person name="Ezra D."/>
            <person name="Gonzalez J."/>
            <person name="Henrissat B."/>
            <person name="Kuo A."/>
            <person name="Liang C."/>
            <person name="Lipzen A."/>
            <person name="Lutzoni F."/>
            <person name="Magnuson J."/>
            <person name="Mondo S."/>
            <person name="Nolan M."/>
            <person name="Ohm R."/>
            <person name="Pangilinan J."/>
            <person name="Park H.-J."/>
            <person name="Ramirez L."/>
            <person name="Alfaro M."/>
            <person name="Sun H."/>
            <person name="Tritt A."/>
            <person name="Yoshinaga Y."/>
            <person name="Zwiers L.-H."/>
            <person name="Turgeon B."/>
            <person name="Goodwin S."/>
            <person name="Spatafora J."/>
            <person name="Crous P."/>
            <person name="Grigoriev I."/>
        </authorList>
    </citation>
    <scope>NUCLEOTIDE SEQUENCE</scope>
    <source>
        <strain evidence="18">CBS 110217</strain>
    </source>
</reference>
<evidence type="ECO:0000313" key="18">
    <source>
        <dbReference type="EMBL" id="KAF2024148.1"/>
    </source>
</evidence>
<evidence type="ECO:0000256" key="11">
    <source>
        <dbReference type="ARBA" id="ARBA00023157"/>
    </source>
</evidence>
<evidence type="ECO:0000256" key="8">
    <source>
        <dbReference type="ARBA" id="ARBA00022729"/>
    </source>
</evidence>
<evidence type="ECO:0000256" key="10">
    <source>
        <dbReference type="ARBA" id="ARBA00023136"/>
    </source>
</evidence>
<dbReference type="PANTHER" id="PTHR15549">
    <property type="entry name" value="PAIRED IMMUNOGLOBULIN-LIKE TYPE 2 RECEPTOR"/>
    <property type="match status" value="1"/>
</dbReference>
<sequence>MAQIAITEFQCAANDYGCYCTKSNYGYGVRDCVNQACSQGDAAAAIAYAAAQCASPASASVNSAIGLSSVAVSTSALEMTSSIPTVATSPNSKSTTVLSVTRPLSGTSSASPTTTSQKFRERPGSELSAGAKAGIAIAVLIVVLLLIGVLYMLWRRKQHAAAASHLDEAPVSPSNGAVAQGLLVPADEGNHDPTKPELDSTTAALPPPPVYEMHEMSGTTDVNRQELDGIPRRTNEIGHLELPASITASRTQLAELKDTSIQPTAADEDSIVVDRARTEIGNDRASQMEQLRAQRAAVIRERERMEEIARLRAEEEKLDRAIAELDSK</sequence>
<dbReference type="Pfam" id="PF05730">
    <property type="entry name" value="CFEM"/>
    <property type="match status" value="1"/>
</dbReference>
<comment type="subcellular location">
    <subcellularLocation>
        <location evidence="2">Membrane</location>
        <topology evidence="2">Lipid-anchor</topology>
        <topology evidence="2">GPI-anchor</topology>
    </subcellularLocation>
    <subcellularLocation>
        <location evidence="1">Membrane</location>
        <topology evidence="1">Single-pass membrane protein</topology>
    </subcellularLocation>
    <subcellularLocation>
        <location evidence="3">Secreted</location>
    </subcellularLocation>
</comment>
<evidence type="ECO:0000256" key="5">
    <source>
        <dbReference type="ARBA" id="ARBA00022525"/>
    </source>
</evidence>
<dbReference type="PROSITE" id="PS52012">
    <property type="entry name" value="CFEM"/>
    <property type="match status" value="1"/>
</dbReference>
<organism evidence="18 19">
    <name type="scientific">Setomelanomma holmii</name>
    <dbReference type="NCBI Taxonomy" id="210430"/>
    <lineage>
        <taxon>Eukaryota</taxon>
        <taxon>Fungi</taxon>
        <taxon>Dikarya</taxon>
        <taxon>Ascomycota</taxon>
        <taxon>Pezizomycotina</taxon>
        <taxon>Dothideomycetes</taxon>
        <taxon>Pleosporomycetidae</taxon>
        <taxon>Pleosporales</taxon>
        <taxon>Pleosporineae</taxon>
        <taxon>Phaeosphaeriaceae</taxon>
        <taxon>Setomelanomma</taxon>
    </lineage>
</organism>
<comment type="caution">
    <text evidence="13">Lacks conserved residue(s) required for the propagation of feature annotation.</text>
</comment>
<keyword evidence="13" id="KW-0408">Iron</keyword>
<evidence type="ECO:0000256" key="12">
    <source>
        <dbReference type="ARBA" id="ARBA00023288"/>
    </source>
</evidence>
<keyword evidence="7 16" id="KW-0812">Transmembrane</keyword>
<dbReference type="GO" id="GO:0046872">
    <property type="term" value="F:metal ion binding"/>
    <property type="evidence" value="ECO:0007669"/>
    <property type="project" value="UniProtKB-UniRule"/>
</dbReference>
<evidence type="ECO:0000256" key="6">
    <source>
        <dbReference type="ARBA" id="ARBA00022622"/>
    </source>
</evidence>
<keyword evidence="12" id="KW-0449">Lipoprotein</keyword>
<evidence type="ECO:0000256" key="4">
    <source>
        <dbReference type="ARBA" id="ARBA00010031"/>
    </source>
</evidence>
<dbReference type="AlphaFoldDB" id="A0A9P4GWB4"/>
<keyword evidence="5" id="KW-0964">Secreted</keyword>
<evidence type="ECO:0000256" key="14">
    <source>
        <dbReference type="SAM" id="Coils"/>
    </source>
</evidence>
<proteinExistence type="inferred from homology"/>
<keyword evidence="8" id="KW-0732">Signal</keyword>
<dbReference type="InterPro" id="IPR008427">
    <property type="entry name" value="Extracellular_membr_CFEM_dom"/>
</dbReference>
<keyword evidence="13" id="KW-0479">Metal-binding</keyword>
<evidence type="ECO:0000256" key="2">
    <source>
        <dbReference type="ARBA" id="ARBA00004589"/>
    </source>
</evidence>
<dbReference type="GO" id="GO:0098552">
    <property type="term" value="C:side of membrane"/>
    <property type="evidence" value="ECO:0007669"/>
    <property type="project" value="UniProtKB-KW"/>
</dbReference>
<feature type="disulfide bond" evidence="13">
    <location>
        <begin position="20"/>
        <end position="53"/>
    </location>
</feature>
<evidence type="ECO:0000256" key="13">
    <source>
        <dbReference type="PROSITE-ProRule" id="PRU01356"/>
    </source>
</evidence>
<dbReference type="GO" id="GO:0005576">
    <property type="term" value="C:extracellular region"/>
    <property type="evidence" value="ECO:0007669"/>
    <property type="project" value="UniProtKB-SubCell"/>
</dbReference>
<keyword evidence="10 16" id="KW-0472">Membrane</keyword>
<feature type="transmembrane region" description="Helical" evidence="16">
    <location>
        <begin position="133"/>
        <end position="154"/>
    </location>
</feature>
<feature type="disulfide bond" evidence="13">
    <location>
        <begin position="11"/>
        <end position="18"/>
    </location>
</feature>
<evidence type="ECO:0000313" key="19">
    <source>
        <dbReference type="Proteomes" id="UP000799777"/>
    </source>
</evidence>
<evidence type="ECO:0000256" key="16">
    <source>
        <dbReference type="SAM" id="Phobius"/>
    </source>
</evidence>
<accession>A0A9P4GWB4</accession>
<keyword evidence="14" id="KW-0175">Coiled coil</keyword>